<organism evidence="1">
    <name type="scientific">viral metagenome</name>
    <dbReference type="NCBI Taxonomy" id="1070528"/>
    <lineage>
        <taxon>unclassified sequences</taxon>
        <taxon>metagenomes</taxon>
        <taxon>organismal metagenomes</taxon>
    </lineage>
</organism>
<dbReference type="EMBL" id="MN740523">
    <property type="protein sequence ID" value="QHU31098.1"/>
    <property type="molecule type" value="Genomic_DNA"/>
</dbReference>
<protein>
    <submittedName>
        <fullName evidence="1">Uncharacterized protein</fullName>
    </submittedName>
</protein>
<sequence length="142" mass="16657">MGYEIDLIINDINDTSKCSNVITICEAHNCEHYYVSTEYDNQLKHKNLYTLINVTFNISVADLAYFLVQIKKIKKVQFQTIYDTSNNKLIYGSQYYLTNLSNKPFCNEDYKHRRSTRSYSENDVSILEIVCPRGIIFNDLKK</sequence>
<evidence type="ECO:0000313" key="1">
    <source>
        <dbReference type="EMBL" id="QHU31098.1"/>
    </source>
</evidence>
<accession>A0A6C0LMF8</accession>
<dbReference type="AlphaFoldDB" id="A0A6C0LMF8"/>
<name>A0A6C0LMF8_9ZZZZ</name>
<reference evidence="1" key="1">
    <citation type="journal article" date="2020" name="Nature">
        <title>Giant virus diversity and host interactions through global metagenomics.</title>
        <authorList>
            <person name="Schulz F."/>
            <person name="Roux S."/>
            <person name="Paez-Espino D."/>
            <person name="Jungbluth S."/>
            <person name="Walsh D.A."/>
            <person name="Denef V.J."/>
            <person name="McMahon K.D."/>
            <person name="Konstantinidis K.T."/>
            <person name="Eloe-Fadrosh E.A."/>
            <person name="Kyrpides N.C."/>
            <person name="Woyke T."/>
        </authorList>
    </citation>
    <scope>NUCLEOTIDE SEQUENCE</scope>
    <source>
        <strain evidence="1">GVMAG-M-3300027892-73</strain>
    </source>
</reference>
<proteinExistence type="predicted"/>